<keyword evidence="1" id="KW-1133">Transmembrane helix</keyword>
<dbReference type="Proteomes" id="UP001208689">
    <property type="component" value="Chromosome"/>
</dbReference>
<keyword evidence="1" id="KW-0812">Transmembrane</keyword>
<dbReference type="CDD" id="cd00321">
    <property type="entry name" value="SO_family_Moco"/>
    <property type="match status" value="1"/>
</dbReference>
<feature type="transmembrane region" description="Helical" evidence="1">
    <location>
        <begin position="322"/>
        <end position="341"/>
    </location>
</feature>
<dbReference type="GO" id="GO:0016491">
    <property type="term" value="F:oxidoreductase activity"/>
    <property type="evidence" value="ECO:0007669"/>
    <property type="project" value="UniProtKB-KW"/>
</dbReference>
<feature type="domain" description="Oxidoreductase molybdopterin-binding" evidence="2">
    <location>
        <begin position="53"/>
        <end position="195"/>
    </location>
</feature>
<gene>
    <name evidence="3" type="ORF">NEF87_003110</name>
</gene>
<evidence type="ECO:0000313" key="4">
    <source>
        <dbReference type="Proteomes" id="UP001208689"/>
    </source>
</evidence>
<dbReference type="InterPro" id="IPR036374">
    <property type="entry name" value="OxRdtase_Mopterin-bd_sf"/>
</dbReference>
<keyword evidence="4" id="KW-1185">Reference proteome</keyword>
<feature type="transmembrane region" description="Helical" evidence="1">
    <location>
        <begin position="254"/>
        <end position="276"/>
    </location>
</feature>
<evidence type="ECO:0000259" key="2">
    <source>
        <dbReference type="Pfam" id="PF00174"/>
    </source>
</evidence>
<feature type="transmembrane region" description="Helical" evidence="1">
    <location>
        <begin position="12"/>
        <end position="33"/>
    </location>
</feature>
<dbReference type="Pfam" id="PF00174">
    <property type="entry name" value="Oxidored_molyb"/>
    <property type="match status" value="1"/>
</dbReference>
<evidence type="ECO:0000313" key="3">
    <source>
        <dbReference type="EMBL" id="UYP46825.1"/>
    </source>
</evidence>
<keyword evidence="1" id="KW-0472">Membrane</keyword>
<feature type="transmembrane region" description="Helical" evidence="1">
    <location>
        <begin position="288"/>
        <end position="306"/>
    </location>
</feature>
<dbReference type="InterPro" id="IPR000572">
    <property type="entry name" value="OxRdtase_Mopterin-bd_dom"/>
</dbReference>
<accession>A0ABY6HTI0</accession>
<reference evidence="3" key="1">
    <citation type="submission" date="2022-09" db="EMBL/GenBank/DDBJ databases">
        <title>Actin cytoskeleton and complex cell architecture in an #Asgard archaeon.</title>
        <authorList>
            <person name="Ponce Toledo R.I."/>
            <person name="Schleper C."/>
            <person name="Rodrigues Oliveira T."/>
            <person name="Wollweber F."/>
            <person name="Xu J."/>
            <person name="Rittmann S."/>
            <person name="Klingl A."/>
            <person name="Pilhofer M."/>
        </authorList>
    </citation>
    <scope>NUCLEOTIDE SEQUENCE</scope>
    <source>
        <strain evidence="3">B-35</strain>
    </source>
</reference>
<protein>
    <submittedName>
        <fullName evidence="3">Protein-methionine-sulfoxide reductase catalytic subunit MsrP</fullName>
        <ecNumber evidence="3">1.8.5.-</ecNumber>
    </submittedName>
</protein>
<evidence type="ECO:0000256" key="1">
    <source>
        <dbReference type="SAM" id="Phobius"/>
    </source>
</evidence>
<organism evidence="3 4">
    <name type="scientific">Candidatus Lokiarchaeum ossiferum</name>
    <dbReference type="NCBI Taxonomy" id="2951803"/>
    <lineage>
        <taxon>Archaea</taxon>
        <taxon>Promethearchaeati</taxon>
        <taxon>Promethearchaeota</taxon>
        <taxon>Promethearchaeia</taxon>
        <taxon>Promethearchaeales</taxon>
        <taxon>Promethearchaeaceae</taxon>
        <taxon>Candidatus Lokiarchaeum</taxon>
    </lineage>
</organism>
<dbReference type="Gene3D" id="3.90.420.10">
    <property type="entry name" value="Oxidoreductase, molybdopterin-binding domain"/>
    <property type="match status" value="1"/>
</dbReference>
<dbReference type="Pfam" id="PF13301">
    <property type="entry name" value="DUF4079"/>
    <property type="match status" value="1"/>
</dbReference>
<sequence>MGKVSDQRKGIQLFLGLILIASIPLISVMIIAYRPEKITSNENFFTNTIKGDPGVDIANYSLIINGEIENQLNYSYDEFKALPNTTFIATLQCVEGPSSTAEFTGVLVSDLLDLAIINATAHDVIFYGLDGYSSSLTIEEVYNSTILLAYEMNGAPLPPETGYPLGIVAPGHLGYKWVQWVYEIKVTTEDYHGYWESRGWADDAQYDIVSGWEMHAILFSIAFFFGVLAQSTGLKFTARESRMKELPKFVNSQFHLVVSITYILSIIGILVYWSVVTYNRRGNLFYTLHGWTALLSVLFHIIGGILGRQRSMNRKKNREKHFNFHLVGFLLFCFTIFLGILRTTNYGVSFGSYFNFS</sequence>
<keyword evidence="3" id="KW-0560">Oxidoreductase</keyword>
<dbReference type="EMBL" id="CP104013">
    <property type="protein sequence ID" value="UYP46825.1"/>
    <property type="molecule type" value="Genomic_DNA"/>
</dbReference>
<proteinExistence type="predicted"/>
<dbReference type="InterPro" id="IPR025067">
    <property type="entry name" value="DUF4079"/>
</dbReference>
<dbReference type="PANTHER" id="PTHR43032">
    <property type="entry name" value="PROTEIN-METHIONINE-SULFOXIDE REDUCTASE"/>
    <property type="match status" value="1"/>
</dbReference>
<dbReference type="EC" id="1.8.5.-" evidence="3"/>
<dbReference type="PANTHER" id="PTHR43032:SF2">
    <property type="entry name" value="BLL0505 PROTEIN"/>
    <property type="match status" value="1"/>
</dbReference>
<dbReference type="SUPFAM" id="SSF56524">
    <property type="entry name" value="Oxidoreductase molybdopterin-binding domain"/>
    <property type="match status" value="1"/>
</dbReference>
<name>A0ABY6HTI0_9ARCH</name>
<feature type="transmembrane region" description="Helical" evidence="1">
    <location>
        <begin position="214"/>
        <end position="234"/>
    </location>
</feature>